<evidence type="ECO:0000259" key="1">
    <source>
        <dbReference type="Pfam" id="PF16244"/>
    </source>
</evidence>
<feature type="domain" description="YcdB/YcdC repeated" evidence="1">
    <location>
        <begin position="62"/>
        <end position="208"/>
    </location>
</feature>
<dbReference type="AlphaFoldDB" id="A0A0E3SNA1"/>
<dbReference type="RefSeq" id="WP_230627488.1">
    <property type="nucleotide sequence ID" value="NZ_CP009517.1"/>
</dbReference>
<protein>
    <submittedName>
        <fullName evidence="2">ATP-dependent 26S proteasome regulatory subunit</fullName>
    </submittedName>
</protein>
<sequence>MKLSQICILGLVLASAIFVAFASEEGRIIFTKEDAKQTKYLDPSTANVNISFEDAKNKIISENPEVINESVHGELIDDENFGIIWQISSKTTNGKSILTGINASNGEQLFVYDGSKNVQGKNVQGKDSVSKDDALKIAEEYIESRVSADKINDIELEYVNYIEPPADDLPGNYHVSYARVIRGIPSLSDGILLDVNAETGEVSSYRKRWSMDEEELALIDTKPGVTDEKAVEILKEYMSNEPSIGEEKANTVKVISSNLVWKEDDEDKIHLAWWIRFMDSSFAKDDTYPASVWIDAHSGEMLLFNYYRD</sequence>
<dbReference type="Pfam" id="PF16244">
    <property type="entry name" value="DUF4901"/>
    <property type="match status" value="1"/>
</dbReference>
<proteinExistence type="predicted"/>
<dbReference type="PATRIC" id="fig|1434107.4.peg.3164"/>
<dbReference type="KEGG" id="mbak:MSBR3_2494"/>
<dbReference type="InterPro" id="IPR032599">
    <property type="entry name" value="YcdB/YcdC_rep_domain"/>
</dbReference>
<dbReference type="HOGENOM" id="CLU_945307_0_0_2"/>
<dbReference type="GO" id="GO:0000502">
    <property type="term" value="C:proteasome complex"/>
    <property type="evidence" value="ECO:0007669"/>
    <property type="project" value="UniProtKB-KW"/>
</dbReference>
<evidence type="ECO:0000313" key="3">
    <source>
        <dbReference type="Proteomes" id="UP000033066"/>
    </source>
</evidence>
<evidence type="ECO:0000313" key="2">
    <source>
        <dbReference type="EMBL" id="AKB83072.1"/>
    </source>
</evidence>
<name>A0A0E3SNA1_METBA</name>
<dbReference type="GeneID" id="24790106"/>
<keyword evidence="3" id="KW-1185">Reference proteome</keyword>
<dbReference type="Proteomes" id="UP000033066">
    <property type="component" value="Chromosome"/>
</dbReference>
<dbReference type="EMBL" id="CP009517">
    <property type="protein sequence ID" value="AKB83072.1"/>
    <property type="molecule type" value="Genomic_DNA"/>
</dbReference>
<keyword evidence="2" id="KW-0647">Proteasome</keyword>
<accession>A0A0E3SNA1</accession>
<reference evidence="2" key="1">
    <citation type="submission" date="2014-07" db="EMBL/GenBank/DDBJ databases">
        <title>Methanogenic archaea and the global carbon cycle.</title>
        <authorList>
            <person name="Henriksen J.R."/>
            <person name="Luke J."/>
            <person name="Reinhart S."/>
            <person name="Benedict M.N."/>
            <person name="Youngblut N.D."/>
            <person name="Metcalf M.E."/>
            <person name="Whitaker R.J."/>
            <person name="Metcalf W.W."/>
        </authorList>
    </citation>
    <scope>NUCLEOTIDE SEQUENCE [LARGE SCALE GENOMIC DNA]</scope>
    <source>
        <strain evidence="2">3</strain>
    </source>
</reference>
<gene>
    <name evidence="2" type="ORF">MSBR3_2494</name>
</gene>
<organism evidence="2 3">
    <name type="scientific">Methanosarcina barkeri 3</name>
    <dbReference type="NCBI Taxonomy" id="1434107"/>
    <lineage>
        <taxon>Archaea</taxon>
        <taxon>Methanobacteriati</taxon>
        <taxon>Methanobacteriota</taxon>
        <taxon>Stenosarchaea group</taxon>
        <taxon>Methanomicrobia</taxon>
        <taxon>Methanosarcinales</taxon>
        <taxon>Methanosarcinaceae</taxon>
        <taxon>Methanosarcina</taxon>
    </lineage>
</organism>